<proteinExistence type="predicted"/>
<dbReference type="InterPro" id="IPR048716">
    <property type="entry name" value="Phosphatase-like_N"/>
</dbReference>
<dbReference type="Gene3D" id="1.10.8.1060">
    <property type="entry name" value="Corynebacterium glutamicum thioredoxin-dependent arsenate reductase, N-terminal domain"/>
    <property type="match status" value="1"/>
</dbReference>
<comment type="caution">
    <text evidence="3">The sequence shown here is derived from an EMBL/GenBank/DDBJ whole genome shotgun (WGS) entry which is preliminary data.</text>
</comment>
<dbReference type="NCBIfam" id="NF046112">
    <property type="entry name" value="MSMEG_6209_Nter"/>
    <property type="match status" value="1"/>
</dbReference>
<reference evidence="3 4" key="1">
    <citation type="submission" date="2020-07" db="EMBL/GenBank/DDBJ databases">
        <title>Sequencing the genomes of 1000 actinobacteria strains.</title>
        <authorList>
            <person name="Klenk H.-P."/>
        </authorList>
    </citation>
    <scope>NUCLEOTIDE SEQUENCE [LARGE SCALE GENOMIC DNA]</scope>
    <source>
        <strain evidence="3 4">DSM 18448</strain>
    </source>
</reference>
<gene>
    <name evidence="3" type="ORF">F4554_003707</name>
</gene>
<evidence type="ECO:0000256" key="1">
    <source>
        <dbReference type="ARBA" id="ARBA00022849"/>
    </source>
</evidence>
<dbReference type="GO" id="GO:0046685">
    <property type="term" value="P:response to arsenic-containing substance"/>
    <property type="evidence" value="ECO:0007669"/>
    <property type="project" value="UniProtKB-KW"/>
</dbReference>
<evidence type="ECO:0000313" key="4">
    <source>
        <dbReference type="Proteomes" id="UP000579605"/>
    </source>
</evidence>
<dbReference type="PANTHER" id="PTHR43428:SF1">
    <property type="entry name" value="ARSENATE REDUCTASE"/>
    <property type="match status" value="1"/>
</dbReference>
<dbReference type="Pfam" id="PF21234">
    <property type="entry name" value="Phosphatase-like_N"/>
    <property type="match status" value="1"/>
</dbReference>
<protein>
    <submittedName>
        <fullName evidence="3">Protein-tyrosine-phosphatase</fullName>
    </submittedName>
</protein>
<feature type="domain" description="Phosphotyrosine protein phosphatase I" evidence="2">
    <location>
        <begin position="80"/>
        <end position="205"/>
    </location>
</feature>
<dbReference type="Pfam" id="PF01451">
    <property type="entry name" value="LMWPc"/>
    <property type="match status" value="1"/>
</dbReference>
<dbReference type="SUPFAM" id="SSF52788">
    <property type="entry name" value="Phosphotyrosine protein phosphatases I"/>
    <property type="match status" value="1"/>
</dbReference>
<dbReference type="PANTHER" id="PTHR43428">
    <property type="entry name" value="ARSENATE REDUCTASE"/>
    <property type="match status" value="1"/>
</dbReference>
<evidence type="ECO:0000259" key="2">
    <source>
        <dbReference type="SMART" id="SM00226"/>
    </source>
</evidence>
<keyword evidence="1" id="KW-0059">Arsenical resistance</keyword>
<dbReference type="Proteomes" id="UP000579605">
    <property type="component" value="Unassembled WGS sequence"/>
</dbReference>
<dbReference type="RefSeq" id="WP_179788715.1">
    <property type="nucleotide sequence ID" value="NZ_BAAARR010000020.1"/>
</dbReference>
<name>A0A852ZNM1_9ACTN</name>
<dbReference type="Gene3D" id="3.40.50.2300">
    <property type="match status" value="1"/>
</dbReference>
<dbReference type="EMBL" id="JACBZH010000001">
    <property type="protein sequence ID" value="NYH91069.1"/>
    <property type="molecule type" value="Genomic_DNA"/>
</dbReference>
<evidence type="ECO:0000313" key="3">
    <source>
        <dbReference type="EMBL" id="NYH91069.1"/>
    </source>
</evidence>
<organism evidence="3 4">
    <name type="scientific">Actinopolymorpha rutila</name>
    <dbReference type="NCBI Taxonomy" id="446787"/>
    <lineage>
        <taxon>Bacteria</taxon>
        <taxon>Bacillati</taxon>
        <taxon>Actinomycetota</taxon>
        <taxon>Actinomycetes</taxon>
        <taxon>Propionibacteriales</taxon>
        <taxon>Actinopolymorphaceae</taxon>
        <taxon>Actinopolymorpha</taxon>
    </lineage>
</organism>
<accession>A0A852ZNM1</accession>
<dbReference type="InterPro" id="IPR036196">
    <property type="entry name" value="Ptyr_pPase_sf"/>
</dbReference>
<dbReference type="InterPro" id="IPR023485">
    <property type="entry name" value="Ptyr_pPase"/>
</dbReference>
<dbReference type="SMART" id="SM00226">
    <property type="entry name" value="LMWPc"/>
    <property type="match status" value="1"/>
</dbReference>
<sequence length="218" mass="22886">MTTVDPPAHDERLDAALKDLAAEFAGVFGSETVGACLTDSYRALLPARIHGYLPVLAYRFARERLTAAARAVAPEAHPQPLVLFVCTGNSGRSIMAAALMAQAASGRVHAVSAGTSPAAEVQPEVLTALQELGAGAGEAFPKPLSDEVVTNADIVVTMGCGDSCPVVPGRRYLDWDVADPAGHDLQTIRSIRDDIAHRVTALLAELVDGPSHTTIREQ</sequence>
<dbReference type="AlphaFoldDB" id="A0A852ZNM1"/>
<keyword evidence="4" id="KW-1185">Reference proteome</keyword>